<sequence>MKTTRDTRWRALRDRGECRQGHGRTKRRRHGRRRRAHGGIARRDQRAIVGRANMTWRLENIAARCSSPGDRAVSRARDVFGAVAAS</sequence>
<feature type="region of interest" description="Disordered" evidence="1">
    <location>
        <begin position="15"/>
        <end position="41"/>
    </location>
</feature>
<dbReference type="HOGENOM" id="CLU_2664022_0_0_4"/>
<dbReference type="AlphaFoldDB" id="A0A0E1W1W3"/>
<protein>
    <submittedName>
        <fullName evidence="2">Uncharacterized protein</fullName>
    </submittedName>
</protein>
<evidence type="ECO:0000256" key="1">
    <source>
        <dbReference type="SAM" id="MobiDB-lite"/>
    </source>
</evidence>
<dbReference type="Proteomes" id="UP000001812">
    <property type="component" value="Chromosome II"/>
</dbReference>
<feature type="compositionally biased region" description="Basic residues" evidence="1">
    <location>
        <begin position="21"/>
        <end position="37"/>
    </location>
</feature>
<accession>A0A0E1W1W3</accession>
<proteinExistence type="predicted"/>
<gene>
    <name evidence="2" type="ORF">BURPS1710A_A1597</name>
</gene>
<name>A0A0E1W1W3_BURPE</name>
<reference evidence="2" key="1">
    <citation type="submission" date="2009-05" db="EMBL/GenBank/DDBJ databases">
        <authorList>
            <person name="Harkins D.M."/>
            <person name="DeShazer D."/>
            <person name="Woods D.E."/>
            <person name="Brinkac L.M."/>
            <person name="Brown K.A."/>
            <person name="Hung G.C."/>
            <person name="Tuanyok A."/>
            <person name="Zhang B."/>
            <person name="Nierman W.C."/>
        </authorList>
    </citation>
    <scope>NUCLEOTIDE SEQUENCE [LARGE SCALE GENOMIC DNA]</scope>
    <source>
        <strain evidence="2">1710a</strain>
    </source>
</reference>
<organism evidence="2">
    <name type="scientific">Burkholderia pseudomallei 1710a</name>
    <dbReference type="NCBI Taxonomy" id="320371"/>
    <lineage>
        <taxon>Bacteria</taxon>
        <taxon>Pseudomonadati</taxon>
        <taxon>Pseudomonadota</taxon>
        <taxon>Betaproteobacteria</taxon>
        <taxon>Burkholderiales</taxon>
        <taxon>Burkholderiaceae</taxon>
        <taxon>Burkholderia</taxon>
        <taxon>pseudomallei group</taxon>
    </lineage>
</organism>
<dbReference type="EMBL" id="CM000833">
    <property type="protein sequence ID" value="EET03652.1"/>
    <property type="molecule type" value="Genomic_DNA"/>
</dbReference>
<evidence type="ECO:0000313" key="2">
    <source>
        <dbReference type="EMBL" id="EET03652.1"/>
    </source>
</evidence>